<dbReference type="EMBL" id="AMZH03001893">
    <property type="protein sequence ID" value="RRT77595.1"/>
    <property type="molecule type" value="Genomic_DNA"/>
</dbReference>
<reference evidence="1 2" key="1">
    <citation type="journal article" date="2014" name="Agronomy (Basel)">
        <title>A Draft Genome Sequence for Ensete ventricosum, the Drought-Tolerant Tree Against Hunger.</title>
        <authorList>
            <person name="Harrison J."/>
            <person name="Moore K.A."/>
            <person name="Paszkiewicz K."/>
            <person name="Jones T."/>
            <person name="Grant M."/>
            <person name="Ambacheew D."/>
            <person name="Muzemil S."/>
            <person name="Studholme D.J."/>
        </authorList>
    </citation>
    <scope>NUCLEOTIDE SEQUENCE [LARGE SCALE GENOMIC DNA]</scope>
</reference>
<evidence type="ECO:0000313" key="2">
    <source>
        <dbReference type="Proteomes" id="UP000287651"/>
    </source>
</evidence>
<comment type="caution">
    <text evidence="1">The sequence shown here is derived from an EMBL/GenBank/DDBJ whole genome shotgun (WGS) entry which is preliminary data.</text>
</comment>
<organism evidence="1 2">
    <name type="scientific">Ensete ventricosum</name>
    <name type="common">Abyssinian banana</name>
    <name type="synonym">Musa ensete</name>
    <dbReference type="NCBI Taxonomy" id="4639"/>
    <lineage>
        <taxon>Eukaryota</taxon>
        <taxon>Viridiplantae</taxon>
        <taxon>Streptophyta</taxon>
        <taxon>Embryophyta</taxon>
        <taxon>Tracheophyta</taxon>
        <taxon>Spermatophyta</taxon>
        <taxon>Magnoliopsida</taxon>
        <taxon>Liliopsida</taxon>
        <taxon>Zingiberales</taxon>
        <taxon>Musaceae</taxon>
        <taxon>Ensete</taxon>
    </lineage>
</organism>
<gene>
    <name evidence="1" type="ORF">B296_00012978</name>
</gene>
<name>A0A427AMZ7_ENSVE</name>
<protein>
    <submittedName>
        <fullName evidence="1">Uncharacterized protein</fullName>
    </submittedName>
</protein>
<accession>A0A427AMZ7</accession>
<dbReference type="AlphaFoldDB" id="A0A427AMZ7"/>
<sequence length="129" mass="13330">MHRNRHRRSPSTSCCTISTTTTHRCYSSGHIATHVQPNKPASTSGFFTQPTGATTTTSHTSTANASPGIATFTTTTHFTAANIAVTGCASTDSATRSTANAASANTGSSRARASISTARTRPCTCSCKE</sequence>
<proteinExistence type="predicted"/>
<dbReference type="Proteomes" id="UP000287651">
    <property type="component" value="Unassembled WGS sequence"/>
</dbReference>
<evidence type="ECO:0000313" key="1">
    <source>
        <dbReference type="EMBL" id="RRT77595.1"/>
    </source>
</evidence>